<dbReference type="EMBL" id="BSTK01000003">
    <property type="protein sequence ID" value="GLY84181.1"/>
    <property type="molecule type" value="Genomic_DNA"/>
</dbReference>
<gene>
    <name evidence="1" type="ORF">Airi02_021100</name>
</gene>
<comment type="caution">
    <text evidence="1">The sequence shown here is derived from an EMBL/GenBank/DDBJ whole genome shotgun (WGS) entry which is preliminary data.</text>
</comment>
<keyword evidence="2" id="KW-1185">Reference proteome</keyword>
<evidence type="ECO:0008006" key="3">
    <source>
        <dbReference type="Google" id="ProtNLM"/>
    </source>
</evidence>
<evidence type="ECO:0000313" key="1">
    <source>
        <dbReference type="EMBL" id="GLY84181.1"/>
    </source>
</evidence>
<dbReference type="InterPro" id="IPR011200">
    <property type="entry name" value="UCP012608"/>
</dbReference>
<proteinExistence type="predicted"/>
<dbReference type="Proteomes" id="UP001165074">
    <property type="component" value="Unassembled WGS sequence"/>
</dbReference>
<protein>
    <recommendedName>
        <fullName evidence="3">DUF2332 domain-containing protein</fullName>
    </recommendedName>
</protein>
<organism evidence="1 2">
    <name type="scientific">Actinoallomurus iriomotensis</name>
    <dbReference type="NCBI Taxonomy" id="478107"/>
    <lineage>
        <taxon>Bacteria</taxon>
        <taxon>Bacillati</taxon>
        <taxon>Actinomycetota</taxon>
        <taxon>Actinomycetes</taxon>
        <taxon>Streptosporangiales</taxon>
        <taxon>Thermomonosporaceae</taxon>
        <taxon>Actinoallomurus</taxon>
    </lineage>
</organism>
<name>A0A9W6RYS5_9ACTN</name>
<dbReference type="Pfam" id="PF10094">
    <property type="entry name" value="DUF2332"/>
    <property type="match status" value="1"/>
</dbReference>
<dbReference type="AlphaFoldDB" id="A0A9W6RYS5"/>
<sequence length="363" mass="39182">MTTIDRLSDDPGMSTAQSAADPLVELFADSPRHFAGSPLYARLGQVVAADERLLAIARHARSGQLPSNLLLASVHYLLLRDPAQELAAWYPSCGAGTATGDPGPAFTAFCLRRREEIVALMRRRLVQTNVVKRSAVLRLGMTVVASMTDEPVTLIEVGSSAGVHLRFDDYRYDLAGRTWGRASSAVVVSAEWRGEGPPPDLGPLPVIADRVGIDLNPIDARDPDERLWLRALIWPENTAQATLQDEALRAVAANPPRTYAGDAVDLLPEVVAGVPRGTPVVIFHSATRLHVPAERREAFDAAIAGAGREHDLFHLSFEASRDLGTQGFALELRRGGEPGRRLAIGHGHAEWISDSGEARPDVS</sequence>
<reference evidence="1" key="1">
    <citation type="submission" date="2023-03" db="EMBL/GenBank/DDBJ databases">
        <title>Actinoallomurus iriomotensis NBRC 103684.</title>
        <authorList>
            <person name="Ichikawa N."/>
            <person name="Sato H."/>
            <person name="Tonouchi N."/>
        </authorList>
    </citation>
    <scope>NUCLEOTIDE SEQUENCE</scope>
    <source>
        <strain evidence="1">NBRC 103684</strain>
    </source>
</reference>
<accession>A0A9W6RYS5</accession>
<evidence type="ECO:0000313" key="2">
    <source>
        <dbReference type="Proteomes" id="UP001165074"/>
    </source>
</evidence>